<feature type="chain" id="PRO_5045943051" description="Peptidase inhibitor family I36" evidence="1">
    <location>
        <begin position="21"/>
        <end position="113"/>
    </location>
</feature>
<dbReference type="EMBL" id="BAAAGX010000003">
    <property type="protein sequence ID" value="GAA0221901.1"/>
    <property type="molecule type" value="Genomic_DNA"/>
</dbReference>
<name>A0ABN0THL9_9ACTN</name>
<evidence type="ECO:0000313" key="2">
    <source>
        <dbReference type="EMBL" id="GAA0221901.1"/>
    </source>
</evidence>
<dbReference type="Gene3D" id="2.60.20.10">
    <property type="entry name" value="Crystallins"/>
    <property type="match status" value="1"/>
</dbReference>
<gene>
    <name evidence="2" type="ORF">GCM10009539_03850</name>
</gene>
<evidence type="ECO:0000313" key="3">
    <source>
        <dbReference type="Proteomes" id="UP001500967"/>
    </source>
</evidence>
<proteinExistence type="predicted"/>
<evidence type="ECO:0008006" key="4">
    <source>
        <dbReference type="Google" id="ProtNLM"/>
    </source>
</evidence>
<comment type="caution">
    <text evidence="2">The sequence shown here is derived from an EMBL/GenBank/DDBJ whole genome shotgun (WGS) entry which is preliminary data.</text>
</comment>
<evidence type="ECO:0000256" key="1">
    <source>
        <dbReference type="SAM" id="SignalP"/>
    </source>
</evidence>
<keyword evidence="3" id="KW-1185">Reference proteome</keyword>
<sequence>MLAALLGLSASLILATPAQASSADCYTSTVCLWEHSDFTGQLWRQYPAQITPCRSFVPDGFNDEATRIWNRSDKVINIYEHANCKGRGKAIFPGEGVNFDNTFFNDVATSINY</sequence>
<feature type="signal peptide" evidence="1">
    <location>
        <begin position="1"/>
        <end position="20"/>
    </location>
</feature>
<keyword evidence="1" id="KW-0732">Signal</keyword>
<accession>A0ABN0THL9</accession>
<organism evidence="2 3">
    <name type="scientific">Cryptosporangium japonicum</name>
    <dbReference type="NCBI Taxonomy" id="80872"/>
    <lineage>
        <taxon>Bacteria</taxon>
        <taxon>Bacillati</taxon>
        <taxon>Actinomycetota</taxon>
        <taxon>Actinomycetes</taxon>
        <taxon>Cryptosporangiales</taxon>
        <taxon>Cryptosporangiaceae</taxon>
        <taxon>Cryptosporangium</taxon>
    </lineage>
</organism>
<dbReference type="InterPro" id="IPR011024">
    <property type="entry name" value="G_crystallin-like"/>
</dbReference>
<dbReference type="Pfam" id="PF03995">
    <property type="entry name" value="Inhibitor_I36"/>
    <property type="match status" value="1"/>
</dbReference>
<reference evidence="2 3" key="1">
    <citation type="journal article" date="2019" name="Int. J. Syst. Evol. Microbiol.">
        <title>The Global Catalogue of Microorganisms (GCM) 10K type strain sequencing project: providing services to taxonomists for standard genome sequencing and annotation.</title>
        <authorList>
            <consortium name="The Broad Institute Genomics Platform"/>
            <consortium name="The Broad Institute Genome Sequencing Center for Infectious Disease"/>
            <person name="Wu L."/>
            <person name="Ma J."/>
        </authorList>
    </citation>
    <scope>NUCLEOTIDE SEQUENCE [LARGE SCALE GENOMIC DNA]</scope>
    <source>
        <strain evidence="2 3">JCM 10425</strain>
    </source>
</reference>
<protein>
    <recommendedName>
        <fullName evidence="4">Peptidase inhibitor family I36</fullName>
    </recommendedName>
</protein>
<dbReference type="Proteomes" id="UP001500967">
    <property type="component" value="Unassembled WGS sequence"/>
</dbReference>
<dbReference type="SUPFAM" id="SSF49695">
    <property type="entry name" value="gamma-Crystallin-like"/>
    <property type="match status" value="1"/>
</dbReference>